<protein>
    <submittedName>
        <fullName evidence="3">Glutathione S-transferase T3-like</fullName>
    </submittedName>
</protein>
<evidence type="ECO:0000256" key="1">
    <source>
        <dbReference type="SAM" id="MobiDB-lite"/>
    </source>
</evidence>
<dbReference type="RefSeq" id="XP_010518633.1">
    <property type="nucleotide sequence ID" value="XM_010520331.1"/>
</dbReference>
<name>A0ABM0ZPD5_CAMSA</name>
<feature type="region of interest" description="Disordered" evidence="1">
    <location>
        <begin position="31"/>
        <end position="51"/>
    </location>
</feature>
<reference evidence="3" key="2">
    <citation type="submission" date="2025-08" db="UniProtKB">
        <authorList>
            <consortium name="RefSeq"/>
        </authorList>
    </citation>
    <scope>IDENTIFICATION</scope>
    <source>
        <tissue evidence="3">Leaf</tissue>
    </source>
</reference>
<dbReference type="PANTHER" id="PTHR45023:SF4">
    <property type="entry name" value="GLYCINE-RICH PROTEIN-RELATED"/>
    <property type="match status" value="1"/>
</dbReference>
<sequence>MDSEDSLNPYRFSASFYDLLQSQHDTCNHIDSPNESQCSDVPPAAPSPVGNRRARHTWLPADDVMLVSAWLNTSKDPITSNEQRLGAFWGRIATYVSKCLNVVGRPFKDSSHCKQRWGKINDNVCKFVGCYEAATREKSSGQNEDDVMKLAHQIFFNDHNVKFTLEHAWRSEVVCFHIS</sequence>
<proteinExistence type="predicted"/>
<accession>A0ABM0ZPD5</accession>
<keyword evidence="2" id="KW-1185">Reference proteome</keyword>
<dbReference type="PANTHER" id="PTHR45023">
    <property type="match status" value="1"/>
</dbReference>
<dbReference type="GeneID" id="104793911"/>
<organism evidence="2 3">
    <name type="scientific">Camelina sativa</name>
    <name type="common">False flax</name>
    <name type="synonym">Myagrum sativum</name>
    <dbReference type="NCBI Taxonomy" id="90675"/>
    <lineage>
        <taxon>Eukaryota</taxon>
        <taxon>Viridiplantae</taxon>
        <taxon>Streptophyta</taxon>
        <taxon>Embryophyta</taxon>
        <taxon>Tracheophyta</taxon>
        <taxon>Spermatophyta</taxon>
        <taxon>Magnoliopsida</taxon>
        <taxon>eudicotyledons</taxon>
        <taxon>Gunneridae</taxon>
        <taxon>Pentapetalae</taxon>
        <taxon>rosids</taxon>
        <taxon>malvids</taxon>
        <taxon>Brassicales</taxon>
        <taxon>Brassicaceae</taxon>
        <taxon>Camelineae</taxon>
        <taxon>Camelina</taxon>
    </lineage>
</organism>
<evidence type="ECO:0000313" key="2">
    <source>
        <dbReference type="Proteomes" id="UP000694864"/>
    </source>
</evidence>
<dbReference type="Proteomes" id="UP000694864">
    <property type="component" value="Chromosome 6"/>
</dbReference>
<gene>
    <name evidence="3" type="primary">LOC104793911</name>
</gene>
<evidence type="ECO:0000313" key="3">
    <source>
        <dbReference type="RefSeq" id="XP_010518633.1"/>
    </source>
</evidence>
<reference evidence="2" key="1">
    <citation type="journal article" date="2014" name="Nat. Commun.">
        <title>The emerging biofuel crop Camelina sativa retains a highly undifferentiated hexaploid genome structure.</title>
        <authorList>
            <person name="Kagale S."/>
            <person name="Koh C."/>
            <person name="Nixon J."/>
            <person name="Bollina V."/>
            <person name="Clarke W.E."/>
            <person name="Tuteja R."/>
            <person name="Spillane C."/>
            <person name="Robinson S.J."/>
            <person name="Links M.G."/>
            <person name="Clarke C."/>
            <person name="Higgins E.E."/>
            <person name="Huebert T."/>
            <person name="Sharpe A.G."/>
            <person name="Parkin I.A."/>
        </authorList>
    </citation>
    <scope>NUCLEOTIDE SEQUENCE [LARGE SCALE GENOMIC DNA]</scope>
    <source>
        <strain evidence="2">cv. DH55</strain>
    </source>
</reference>